<sequence>MTTVLTAVSHHHETAVVAAVGDAPGLTLVRRCADLAELLSAGAAGVARVAVVSADLRGLDRDALRHLAGHGVRVAGFVDPADEEGERRLRQLGVATLLHPGDAPSAVGAALAGLAEATTSQPLPVAAPPVDVGPDAPRVRTPVTVVWGPTGAPGRSTVAVTLAAGLAGSGVRTLLVDLDTWGASVAQLLGMADEAPGVAAAARASEQGTLDVPGLARLAPEALPGLRVLTGLPRADRWPELRAAAVEDLLRLARAVAEHVVVDVGFALEDDEELSYDTAAPRRNAATLTALEAADHLVAVGAADPVSLQRLVRGVQEVAVRPAPRPLVVVNKVRAEVAGPRPERAIREVLGRFAGLEEVRMLPWAPDDCDAAVLAGRSLTEVRPRSPLTVAVAGLAAELDPRCAQALGSTRHGRRRRVRV</sequence>
<keyword evidence="1" id="KW-0547">Nucleotide-binding</keyword>
<dbReference type="InterPro" id="IPR027417">
    <property type="entry name" value="P-loop_NTPase"/>
</dbReference>
<evidence type="ECO:0000256" key="2">
    <source>
        <dbReference type="ARBA" id="ARBA00022840"/>
    </source>
</evidence>
<dbReference type="OrthoDB" id="3217709at2"/>
<dbReference type="EMBL" id="PJNE01000001">
    <property type="protein sequence ID" value="PKW27151.1"/>
    <property type="molecule type" value="Genomic_DNA"/>
</dbReference>
<dbReference type="InterPro" id="IPR033756">
    <property type="entry name" value="YlxH/NBP35"/>
</dbReference>
<comment type="caution">
    <text evidence="3">The sequence shown here is derived from an EMBL/GenBank/DDBJ whole genome shotgun (WGS) entry which is preliminary data.</text>
</comment>
<proteinExistence type="predicted"/>
<reference evidence="3 4" key="1">
    <citation type="submission" date="2017-12" db="EMBL/GenBank/DDBJ databases">
        <title>Sequencing the genomes of 1000 Actinobacteria strains.</title>
        <authorList>
            <person name="Klenk H.-P."/>
        </authorList>
    </citation>
    <scope>NUCLEOTIDE SEQUENCE [LARGE SCALE GENOMIC DNA]</scope>
    <source>
        <strain evidence="3 4">DSM 12806</strain>
    </source>
</reference>
<keyword evidence="4" id="KW-1185">Reference proteome</keyword>
<keyword evidence="2" id="KW-0067">ATP-binding</keyword>
<gene>
    <name evidence="3" type="ORF">ATL31_1987</name>
</gene>
<dbReference type="Gene3D" id="3.40.50.300">
    <property type="entry name" value="P-loop containing nucleotide triphosphate hydrolases"/>
    <property type="match status" value="1"/>
</dbReference>
<evidence type="ECO:0000313" key="3">
    <source>
        <dbReference type="EMBL" id="PKW27151.1"/>
    </source>
</evidence>
<protein>
    <submittedName>
        <fullName evidence="3">NUBPL iron-transfer P-loop NTPase</fullName>
    </submittedName>
</protein>
<name>A0A2N3YJV5_9MICO</name>
<evidence type="ECO:0000256" key="1">
    <source>
        <dbReference type="ARBA" id="ARBA00022741"/>
    </source>
</evidence>
<dbReference type="GO" id="GO:0005524">
    <property type="term" value="F:ATP binding"/>
    <property type="evidence" value="ECO:0007669"/>
    <property type="project" value="UniProtKB-KW"/>
</dbReference>
<dbReference type="AlphaFoldDB" id="A0A2N3YJV5"/>
<evidence type="ECO:0000313" key="4">
    <source>
        <dbReference type="Proteomes" id="UP000233781"/>
    </source>
</evidence>
<dbReference type="Pfam" id="PF10609">
    <property type="entry name" value="ParA"/>
    <property type="match status" value="1"/>
</dbReference>
<dbReference type="SUPFAM" id="SSF52540">
    <property type="entry name" value="P-loop containing nucleoside triphosphate hydrolases"/>
    <property type="match status" value="1"/>
</dbReference>
<organism evidence="3 4">
    <name type="scientific">Phycicoccus duodecadis</name>
    <dbReference type="NCBI Taxonomy" id="173053"/>
    <lineage>
        <taxon>Bacteria</taxon>
        <taxon>Bacillati</taxon>
        <taxon>Actinomycetota</taxon>
        <taxon>Actinomycetes</taxon>
        <taxon>Micrococcales</taxon>
        <taxon>Intrasporangiaceae</taxon>
        <taxon>Phycicoccus</taxon>
    </lineage>
</organism>
<dbReference type="Proteomes" id="UP000233781">
    <property type="component" value="Unassembled WGS sequence"/>
</dbReference>
<dbReference type="RefSeq" id="WP_143598367.1">
    <property type="nucleotide sequence ID" value="NZ_PJNE01000001.1"/>
</dbReference>
<accession>A0A2N3YJV5</accession>